<dbReference type="PROSITE" id="PS51677">
    <property type="entry name" value="NODB"/>
    <property type="match status" value="1"/>
</dbReference>
<dbReference type="Pfam" id="PF01522">
    <property type="entry name" value="Polysacc_deac_1"/>
    <property type="match status" value="1"/>
</dbReference>
<gene>
    <name evidence="2" type="ordered locus">Bcell_2449</name>
</gene>
<proteinExistence type="predicted"/>
<dbReference type="GO" id="GO:0005975">
    <property type="term" value="P:carbohydrate metabolic process"/>
    <property type="evidence" value="ECO:0007669"/>
    <property type="project" value="InterPro"/>
</dbReference>
<evidence type="ECO:0000259" key="1">
    <source>
        <dbReference type="PROSITE" id="PS51677"/>
    </source>
</evidence>
<reference evidence="2 3" key="1">
    <citation type="submission" date="2010-12" db="EMBL/GenBank/DDBJ databases">
        <title>Complete sequence of Bacillus cellulosilyticus DSM 2522.</title>
        <authorList>
            <consortium name="US DOE Joint Genome Institute"/>
            <person name="Lucas S."/>
            <person name="Copeland A."/>
            <person name="Lapidus A."/>
            <person name="Cheng J.-F."/>
            <person name="Bruce D."/>
            <person name="Goodwin L."/>
            <person name="Pitluck S."/>
            <person name="Chertkov O."/>
            <person name="Detter J.C."/>
            <person name="Han C."/>
            <person name="Tapia R."/>
            <person name="Land M."/>
            <person name="Hauser L."/>
            <person name="Jeffries C."/>
            <person name="Kyrpides N."/>
            <person name="Ivanova N."/>
            <person name="Mikhailova N."/>
            <person name="Brumm P."/>
            <person name="Mead D."/>
            <person name="Woyke T."/>
        </authorList>
    </citation>
    <scope>NUCLEOTIDE SEQUENCE [LARGE SCALE GENOMIC DNA]</scope>
    <source>
        <strain evidence="3">ATCC 21833 / DSM 2522 / FERM P-1141 / JCM 9156 / N-4</strain>
    </source>
</reference>
<keyword evidence="3" id="KW-1185">Reference proteome</keyword>
<dbReference type="HOGENOM" id="CLU_064035_0_0_9"/>
<protein>
    <submittedName>
        <fullName evidence="2">Sporulation protein, polysaccharide deacetylase family</fullName>
    </submittedName>
</protein>
<dbReference type="SUPFAM" id="SSF88713">
    <property type="entry name" value="Glycoside hydrolase/deacetylase"/>
    <property type="match status" value="1"/>
</dbReference>
<organism evidence="2 3">
    <name type="scientific">Evansella cellulosilytica (strain ATCC 21833 / DSM 2522 / FERM P-1141 / JCM 9156 / N-4)</name>
    <name type="common">Bacillus cellulosilyticus</name>
    <dbReference type="NCBI Taxonomy" id="649639"/>
    <lineage>
        <taxon>Bacteria</taxon>
        <taxon>Bacillati</taxon>
        <taxon>Bacillota</taxon>
        <taxon>Bacilli</taxon>
        <taxon>Bacillales</taxon>
        <taxon>Bacillaceae</taxon>
        <taxon>Evansella</taxon>
    </lineage>
</organism>
<dbReference type="PANTHER" id="PTHR10587">
    <property type="entry name" value="GLYCOSYL TRANSFERASE-RELATED"/>
    <property type="match status" value="1"/>
</dbReference>
<accession>E6TS52</accession>
<evidence type="ECO:0000313" key="3">
    <source>
        <dbReference type="Proteomes" id="UP000001401"/>
    </source>
</evidence>
<dbReference type="PANTHER" id="PTHR10587:SF80">
    <property type="entry name" value="CHITOOLIGOSACCHARIDE DEACETYLASE"/>
    <property type="match status" value="1"/>
</dbReference>
<feature type="domain" description="NodB homology" evidence="1">
    <location>
        <begin position="131"/>
        <end position="307"/>
    </location>
</feature>
<dbReference type="InterPro" id="IPR014228">
    <property type="entry name" value="Spore_polysacc_deacetyl_YlxY"/>
</dbReference>
<evidence type="ECO:0000313" key="2">
    <source>
        <dbReference type="EMBL" id="ADU30706.1"/>
    </source>
</evidence>
<dbReference type="CDD" id="cd10950">
    <property type="entry name" value="CE4_BsYlxY_like"/>
    <property type="match status" value="1"/>
</dbReference>
<dbReference type="InterPro" id="IPR002509">
    <property type="entry name" value="NODB_dom"/>
</dbReference>
<name>E6TS52_EVAC2</name>
<dbReference type="eggNOG" id="COG0726">
    <property type="taxonomic scope" value="Bacteria"/>
</dbReference>
<dbReference type="EMBL" id="CP002394">
    <property type="protein sequence ID" value="ADU30706.1"/>
    <property type="molecule type" value="Genomic_DNA"/>
</dbReference>
<dbReference type="GO" id="GO:0016020">
    <property type="term" value="C:membrane"/>
    <property type="evidence" value="ECO:0007669"/>
    <property type="project" value="TreeGrafter"/>
</dbReference>
<dbReference type="AlphaFoldDB" id="E6TS52"/>
<sequence precursor="true">MIKKLILQVATFLCILLISLGSVQNPITSGYINELSEQAQTVMKEEDPLYMELLRRQADYEVDPQDAVVDKVWKAIPGLNGLSVNIQDSYEEMKEFGDFQEDKLVFHQIPPQKMLKDLPPSPIYRGHPEKPMVTFMVNVAWGNEYIPEMLEIMKKHDVKATFFLDGSWVKNNPKLAKMIHEEGHEIGNHAYSHPNMKNLSTNRILEELQKTNNIIKETLDVEPKWFAPPSGSYRQEVVDIAHKMDMYTVLWTVDTIDWKKPEPTSMAQRVVDKTDEGTLILMHPTSSTAKGLEMMIEGMKQKNLSIGTLSDTLSETRIHLNRR</sequence>
<dbReference type="Gene3D" id="3.20.20.370">
    <property type="entry name" value="Glycoside hydrolase/deacetylase"/>
    <property type="match status" value="1"/>
</dbReference>
<dbReference type="STRING" id="649639.Bcell_2449"/>
<dbReference type="RefSeq" id="WP_013489040.1">
    <property type="nucleotide sequence ID" value="NC_014829.1"/>
</dbReference>
<dbReference type="InterPro" id="IPR050248">
    <property type="entry name" value="Polysacc_deacetylase_ArnD"/>
</dbReference>
<dbReference type="KEGG" id="bco:Bcell_2449"/>
<dbReference type="GO" id="GO:0016810">
    <property type="term" value="F:hydrolase activity, acting on carbon-nitrogen (but not peptide) bonds"/>
    <property type="evidence" value="ECO:0007669"/>
    <property type="project" value="InterPro"/>
</dbReference>
<dbReference type="NCBIfam" id="TIGR02873">
    <property type="entry name" value="spore_ylxY"/>
    <property type="match status" value="1"/>
</dbReference>
<dbReference type="Proteomes" id="UP000001401">
    <property type="component" value="Chromosome"/>
</dbReference>
<dbReference type="InterPro" id="IPR011330">
    <property type="entry name" value="Glyco_hydro/deAcase_b/a-brl"/>
</dbReference>